<comment type="subcellular location">
    <subcellularLocation>
        <location evidence="4">Secreted</location>
        <location evidence="4">Extracellular space</location>
        <location evidence="4">Apoplast</location>
    </subcellularLocation>
</comment>
<dbReference type="PANTHER" id="PTHR21495">
    <property type="entry name" value="NUCLEOPORIN-RELATED"/>
    <property type="match status" value="1"/>
</dbReference>
<feature type="signal peptide" evidence="4">
    <location>
        <begin position="1"/>
        <end position="33"/>
    </location>
</feature>
<dbReference type="Proteomes" id="UP000078284">
    <property type="component" value="Chromosome 1"/>
</dbReference>
<comment type="subunit">
    <text evidence="2 4">Homodimer.</text>
</comment>
<dbReference type="GO" id="GO:0009699">
    <property type="term" value="P:phenylpropanoid biosynthetic process"/>
    <property type="evidence" value="ECO:0007669"/>
    <property type="project" value="UniProtKB-ARBA"/>
</dbReference>
<accession>A0A178WLY5</accession>
<reference evidence="6" key="1">
    <citation type="journal article" date="2016" name="Proc. Natl. Acad. Sci. U.S.A.">
        <title>Chromosome-level assembly of Arabidopsis thaliana Ler reveals the extent of translocation and inversion polymorphisms.</title>
        <authorList>
            <person name="Zapata L."/>
            <person name="Ding J."/>
            <person name="Willing E.M."/>
            <person name="Hartwig B."/>
            <person name="Bezdan D."/>
            <person name="Jiao W.B."/>
            <person name="Patel V."/>
            <person name="Velikkakam James G."/>
            <person name="Koornneef M."/>
            <person name="Ossowski S."/>
            <person name="Schneeberger K."/>
        </authorList>
    </citation>
    <scope>NUCLEOTIDE SEQUENCE [LARGE SCALE GENOMIC DNA]</scope>
    <source>
        <strain evidence="6">cv. Landsberg erecta</strain>
    </source>
</reference>
<dbReference type="Gene3D" id="2.40.480.10">
    <property type="entry name" value="Allene oxide cyclase-like"/>
    <property type="match status" value="1"/>
</dbReference>
<organism evidence="5 6">
    <name type="scientific">Arabidopsis thaliana</name>
    <name type="common">Mouse-ear cress</name>
    <dbReference type="NCBI Taxonomy" id="3702"/>
    <lineage>
        <taxon>Eukaryota</taxon>
        <taxon>Viridiplantae</taxon>
        <taxon>Streptophyta</taxon>
        <taxon>Embryophyta</taxon>
        <taxon>Tracheophyta</taxon>
        <taxon>Spermatophyta</taxon>
        <taxon>Magnoliopsida</taxon>
        <taxon>eudicotyledons</taxon>
        <taxon>Gunneridae</taxon>
        <taxon>Pentapetalae</taxon>
        <taxon>rosids</taxon>
        <taxon>malvids</taxon>
        <taxon>Brassicales</taxon>
        <taxon>Brassicaceae</taxon>
        <taxon>Camelineae</taxon>
        <taxon>Arabidopsis</taxon>
    </lineage>
</organism>
<evidence type="ECO:0000256" key="2">
    <source>
        <dbReference type="ARBA" id="ARBA00011738"/>
    </source>
</evidence>
<evidence type="ECO:0000256" key="4">
    <source>
        <dbReference type="RuleBase" id="RU363099"/>
    </source>
</evidence>
<comment type="caution">
    <text evidence="5">The sequence shown here is derived from an EMBL/GenBank/DDBJ whole genome shotgun (WGS) entry which is preliminary data.</text>
</comment>
<protein>
    <recommendedName>
        <fullName evidence="4">Dirigent protein</fullName>
    </recommendedName>
</protein>
<dbReference type="InterPro" id="IPR044859">
    <property type="entry name" value="Allene_oxi_cyc_Dirigent"/>
</dbReference>
<evidence type="ECO:0000313" key="6">
    <source>
        <dbReference type="Proteomes" id="UP000078284"/>
    </source>
</evidence>
<evidence type="ECO:0000256" key="1">
    <source>
        <dbReference type="ARBA" id="ARBA00010746"/>
    </source>
</evidence>
<dbReference type="EMBL" id="LUHQ01000001">
    <property type="protein sequence ID" value="OAP18931.1"/>
    <property type="molecule type" value="Genomic_DNA"/>
</dbReference>
<feature type="chain" id="PRO_5008191889" description="Dirigent protein" evidence="4">
    <location>
        <begin position="34"/>
        <end position="193"/>
    </location>
</feature>
<evidence type="ECO:0000256" key="3">
    <source>
        <dbReference type="ARBA" id="ARBA00022525"/>
    </source>
</evidence>
<dbReference type="AlphaFoldDB" id="A0A178WLY5"/>
<dbReference type="GO" id="GO:0048046">
    <property type="term" value="C:apoplast"/>
    <property type="evidence" value="ECO:0007669"/>
    <property type="project" value="UniProtKB-SubCell"/>
</dbReference>
<dbReference type="ExpressionAtlas" id="A0A178WLY5">
    <property type="expression patterns" value="baseline and differential"/>
</dbReference>
<comment type="similarity">
    <text evidence="1 4">Belongs to the plant dirigent protein family.</text>
</comment>
<keyword evidence="4" id="KW-0732">Signal</keyword>
<keyword evidence="4" id="KW-0052">Apoplast</keyword>
<gene>
    <name evidence="5" type="ordered locus">AXX17_At1g24050</name>
</gene>
<sequence>MLQITNMATPFLLLLLPLIFSTVLLLTITVTQSKPYSKTTPFQGNKPDKLTHLHFYFHDIISGDKPTTIRVAEAPGTNSSATVFGAVLIVDAPLTEGPELSSKEVGRAQGLYASTDMKTFGFTMVFNFVFTEGEFNGSTAALYGRNPILLEERELPIIGGTGDFRFARGYALPKTYKVVNIDAVVEYNVFIWH</sequence>
<keyword evidence="3 4" id="KW-0964">Secreted</keyword>
<dbReference type="Pfam" id="PF03018">
    <property type="entry name" value="Dirigent"/>
    <property type="match status" value="1"/>
</dbReference>
<evidence type="ECO:0000313" key="5">
    <source>
        <dbReference type="EMBL" id="OAP18931.1"/>
    </source>
</evidence>
<proteinExistence type="inferred from homology"/>
<comment type="function">
    <text evidence="4">Dirigent proteins impart stereoselectivity on the phenoxy radical-coupling reaction, yielding optically active lignans from two molecules of coniferyl alcohol in the biosynthesis of lignans, flavonolignans, and alkaloids and thus plays a central role in plant secondary metabolism.</text>
</comment>
<dbReference type="InterPro" id="IPR004265">
    <property type="entry name" value="Dirigent"/>
</dbReference>
<name>A0A178WLY5_ARATH</name>